<reference evidence="2 3" key="1">
    <citation type="submission" date="2017-12" db="EMBL/GenBank/DDBJ databases">
        <title>Comparative genomics of Botrytis spp.</title>
        <authorList>
            <person name="Valero-Jimenez C.A."/>
            <person name="Tapia P."/>
            <person name="Veloso J."/>
            <person name="Silva-Moreno E."/>
            <person name="Staats M."/>
            <person name="Valdes J.H."/>
            <person name="Van Kan J.A.L."/>
        </authorList>
    </citation>
    <scope>NUCLEOTIDE SEQUENCE [LARGE SCALE GENOMIC DNA]</scope>
    <source>
        <strain evidence="2 3">MUCL3349</strain>
    </source>
</reference>
<feature type="region of interest" description="Disordered" evidence="1">
    <location>
        <begin position="160"/>
        <end position="194"/>
    </location>
</feature>
<dbReference type="AlphaFoldDB" id="A0A4Z1KB05"/>
<organism evidence="2 3">
    <name type="scientific">Botrytis porri</name>
    <dbReference type="NCBI Taxonomy" id="87229"/>
    <lineage>
        <taxon>Eukaryota</taxon>
        <taxon>Fungi</taxon>
        <taxon>Dikarya</taxon>
        <taxon>Ascomycota</taxon>
        <taxon>Pezizomycotina</taxon>
        <taxon>Leotiomycetes</taxon>
        <taxon>Helotiales</taxon>
        <taxon>Sclerotiniaceae</taxon>
        <taxon>Botrytis</taxon>
    </lineage>
</organism>
<feature type="compositionally biased region" description="Polar residues" evidence="1">
    <location>
        <begin position="20"/>
        <end position="47"/>
    </location>
</feature>
<evidence type="ECO:0000313" key="3">
    <source>
        <dbReference type="Proteomes" id="UP000297280"/>
    </source>
</evidence>
<dbReference type="Proteomes" id="UP000297280">
    <property type="component" value="Unassembled WGS sequence"/>
</dbReference>
<accession>A0A4Z1KB05</accession>
<comment type="caution">
    <text evidence="2">The sequence shown here is derived from an EMBL/GenBank/DDBJ whole genome shotgun (WGS) entry which is preliminary data.</text>
</comment>
<protein>
    <submittedName>
        <fullName evidence="2">Uncharacterized protein</fullName>
    </submittedName>
</protein>
<proteinExistence type="predicted"/>
<feature type="compositionally biased region" description="Polar residues" evidence="1">
    <location>
        <begin position="1"/>
        <end position="13"/>
    </location>
</feature>
<dbReference type="EMBL" id="PQXO01000788">
    <property type="protein sequence ID" value="TGO82618.1"/>
    <property type="molecule type" value="Genomic_DNA"/>
</dbReference>
<keyword evidence="3" id="KW-1185">Reference proteome</keyword>
<evidence type="ECO:0000256" key="1">
    <source>
        <dbReference type="SAM" id="MobiDB-lite"/>
    </source>
</evidence>
<feature type="compositionally biased region" description="Polar residues" evidence="1">
    <location>
        <begin position="401"/>
        <end position="418"/>
    </location>
</feature>
<gene>
    <name evidence="2" type="ORF">BPOR_0791g00050</name>
</gene>
<sequence length="488" mass="54607">MSTISPSNVTTISPFIMSTIPPSDSTVAQDYTESPSPSNKQSGKTIMSNANFVKLLSRETYNARKMERQHQGRKAMDMNQNQSFKFQDNSSGCNKDHMLNPPHDETQNGTKESTINKMRETKQQSRFSRKYNNDIPNLESVFQSHVSSTVGLYSQVEHKAVHRRPHVDDQAGSQKVQQQETNTASTSAPWIPDAVLTKRSVEKHQEKEYQSAMAPKATKDRHLARRNARSAKFRSLEAQIVTRKKLEPEDSDIESDKDQQFKTFVKNSTPPLSEIKASFQLTRDRVTTAIKQSQVARAEATKVIMQSKVVRARIEKALVERLAAKFQAESTERGGLPEETNTKIVIASSVDGSVEDLLEIDTKNNKENAKEVVQEAVQSAEQAVQTAVQSQDRSVQLYAVSPQTPNSPINSPTNTMESNAKHADGKAATKGSKITGSMDEYKIEFVTEDEDDAEKDDAKNVDAEDDWVTVMDYDEDQDEVEEDGWLLA</sequence>
<feature type="region of interest" description="Disordered" evidence="1">
    <location>
        <begin position="1"/>
        <end position="47"/>
    </location>
</feature>
<feature type="compositionally biased region" description="Polar residues" evidence="1">
    <location>
        <begin position="171"/>
        <end position="188"/>
    </location>
</feature>
<name>A0A4Z1KB05_9HELO</name>
<evidence type="ECO:0000313" key="2">
    <source>
        <dbReference type="EMBL" id="TGO82618.1"/>
    </source>
</evidence>
<feature type="region of interest" description="Disordered" evidence="1">
    <location>
        <begin position="401"/>
        <end position="434"/>
    </location>
</feature>